<evidence type="ECO:0000313" key="2">
    <source>
        <dbReference type="EMBL" id="AJQ97769.1"/>
    </source>
</evidence>
<sequence>MPGNSWKNLRAESRPQVTPGSGATQLPANAAATSSAQMQELIQQRQQLENNLRNLVSGETQDPREAMRFQIPTFAQRQAQQRQWDDQREQQRQQAQQRLTRSTVTPLPVDENLEQNLRSGLRDFSQPVSQWMSQRDREREQLREYNRRYRDATQPLRELGSQFQSAGQQLRDLDKKLAAEGLEDDRQALRDAGMDKLLKADKTLQKVTKVIDAPSQAVAKIDNFWQRREQQISGPMDRFGPYVERSRRRLNVETGGSGNLFERMQQNRERALARRREQRIEAQRDEARRRSALQRKKEKEENEA</sequence>
<dbReference type="RefSeq" id="WP_044619424.1">
    <property type="nucleotide sequence ID" value="NZ_CP007142.1"/>
</dbReference>
<proteinExistence type="predicted"/>
<keyword evidence="3" id="KW-1185">Reference proteome</keyword>
<dbReference type="STRING" id="1445510.YC6258_05741"/>
<accession>A0A0C5W5B3</accession>
<evidence type="ECO:0000256" key="1">
    <source>
        <dbReference type="SAM" id="MobiDB-lite"/>
    </source>
</evidence>
<name>A0A0C5W5B3_9GAMM</name>
<feature type="region of interest" description="Disordered" evidence="1">
    <location>
        <begin position="75"/>
        <end position="111"/>
    </location>
</feature>
<dbReference type="KEGG" id="gsn:YC6258_05741"/>
<dbReference type="EMBL" id="CP007142">
    <property type="protein sequence ID" value="AJQ97769.1"/>
    <property type="molecule type" value="Genomic_DNA"/>
</dbReference>
<evidence type="ECO:0000313" key="3">
    <source>
        <dbReference type="Proteomes" id="UP000032266"/>
    </source>
</evidence>
<feature type="compositionally biased region" description="Polar residues" evidence="1">
    <location>
        <begin position="15"/>
        <end position="36"/>
    </location>
</feature>
<reference evidence="2 3" key="1">
    <citation type="submission" date="2014-01" db="EMBL/GenBank/DDBJ databases">
        <title>Full genme sequencing of cellulolytic bacterium Gynuella sunshinyii YC6258T gen. nov., sp. nov.</title>
        <authorList>
            <person name="Khan H."/>
            <person name="Chung E.J."/>
            <person name="Chung Y.R."/>
        </authorList>
    </citation>
    <scope>NUCLEOTIDE SEQUENCE [LARGE SCALE GENOMIC DNA]</scope>
    <source>
        <strain evidence="2 3">YC6258</strain>
    </source>
</reference>
<feature type="region of interest" description="Disordered" evidence="1">
    <location>
        <begin position="254"/>
        <end position="304"/>
    </location>
</feature>
<feature type="region of interest" description="Disordered" evidence="1">
    <location>
        <begin position="1"/>
        <end position="39"/>
    </location>
</feature>
<gene>
    <name evidence="2" type="ORF">YC6258_05741</name>
</gene>
<organism evidence="2 3">
    <name type="scientific">Gynuella sunshinyii YC6258</name>
    <dbReference type="NCBI Taxonomy" id="1445510"/>
    <lineage>
        <taxon>Bacteria</taxon>
        <taxon>Pseudomonadati</taxon>
        <taxon>Pseudomonadota</taxon>
        <taxon>Gammaproteobacteria</taxon>
        <taxon>Oceanospirillales</taxon>
        <taxon>Saccharospirillaceae</taxon>
        <taxon>Gynuella</taxon>
    </lineage>
</organism>
<dbReference type="HOGENOM" id="CLU_914538_0_0_6"/>
<dbReference type="OrthoDB" id="6193879at2"/>
<dbReference type="AlphaFoldDB" id="A0A0C5W5B3"/>
<dbReference type="Proteomes" id="UP000032266">
    <property type="component" value="Chromosome"/>
</dbReference>
<feature type="compositionally biased region" description="Basic and acidic residues" evidence="1">
    <location>
        <begin position="265"/>
        <end position="304"/>
    </location>
</feature>
<protein>
    <submittedName>
        <fullName evidence="2">Phage-related tail protein</fullName>
    </submittedName>
</protein>